<reference evidence="3 4" key="1">
    <citation type="journal article" date="2017" name="Nat. Commun.">
        <title>Genome assembly with in vitro proximity ligation data and whole-genome triplication in lettuce.</title>
        <authorList>
            <person name="Reyes-Chin-Wo S."/>
            <person name="Wang Z."/>
            <person name="Yang X."/>
            <person name="Kozik A."/>
            <person name="Arikit S."/>
            <person name="Song C."/>
            <person name="Xia L."/>
            <person name="Froenicke L."/>
            <person name="Lavelle D.O."/>
            <person name="Truco M.J."/>
            <person name="Xia R."/>
            <person name="Zhu S."/>
            <person name="Xu C."/>
            <person name="Xu H."/>
            <person name="Xu X."/>
            <person name="Cox K."/>
            <person name="Korf I."/>
            <person name="Meyers B.C."/>
            <person name="Michelmore R.W."/>
        </authorList>
    </citation>
    <scope>NUCLEOTIDE SEQUENCE [LARGE SCALE GENOMIC DNA]</scope>
    <source>
        <strain evidence="4">cv. Salinas</strain>
        <tissue evidence="3">Seedlings</tissue>
    </source>
</reference>
<sequence>MNDLWSSIIPPVDESMFPVLPGDPYFPDYASMYQPISPAEHEPMQSDEFEPEEDPEEDPEEVMEEEPEEDPEEDMDEDEVIMITDSESSASIPPTPSRSFLGFSLCRSIKTARISVPKHITIKYNLRSPRTKKTMEPSVSESNHENQRTDGKRTTRTFEEGQASGAAPASDMDIDKLSFLLEQNVRLHGQMWHVSDELSNMQGQSIKTKEEMARMNQRQGQYQILQDNLCQEMDYRHNSWTYFDSRVTDVETQNQITFSVAYGVKESHAMLEEKHETLEEKHKILEEKYDDLSRSLVFVPLIVRLYILRMVKTNVLGNTKANPKVTPTTEPTIGRTRRGRPARGPVVTPVTETPTSSAPIPPPPESGLPQTTAELEQLVLERITIAMATASSLNDGRQVVEVNGLGNEVGSTLHSHPEEPRRTCSYKDILILILRHLKMNDLWRSIIPPADKPMFPVLPGDPYFPDYASVYQPISPAEHAPMQSDEFEPEEDPEEDPEEVMEEEPGEDPEEDMDEDEVIMITDSESSASIPPTPSRSFLGFSLRRSRKTARISVPKPITIKYNLRSPRTKKTMEPPVSESNTENQRTDRKRTTGTFEEGQASGAAPASDMDIDKLSFLLEQNVRLNGQIWHVSDELSNMQGQSIKMKEEMARINQRQEQYQILQDNLCQEMDYRHNRWTYFDSRVTDVETQNQISFSVAYGVKESHAMLEEKRETLEEKHKILEEKYDDISRSLVFVPLIVRLYILRMEIKIPPRRNTKENPKVTPTTEPTIGRTRRGRPARGPVVTPVMETPTSSAPIPPPPESELPQTTAELEQLVLERITIAMETARSLNDGRQVVEVNGQGNEAGSTLHSHPEEPRRTCSYKDILILILRHLKMNDLWRSIIPPADEPMCPVLLGYPFFPDYASVYQTISLAEHVPMLSDEFEHEEDPEEDPEEVMEEEPGEDPEEDMDEDEVIMITDSESSASIPPTPSRSFLGFSLRRSRKTARISVPKPITIKYNLRSPRTKKTMEPPVSESNTENQRTDRKRTTGTFEEGQASGAAPASDMDIDKLSFLLEQNVRLNGQIWHVSDELSNMQGQSIKTKEEMARMNQRQGQYQILQDNLCQEMDYRHNSWTYFDSRVTDVET</sequence>
<dbReference type="Proteomes" id="UP000235145">
    <property type="component" value="Unassembled WGS sequence"/>
</dbReference>
<evidence type="ECO:0000256" key="1">
    <source>
        <dbReference type="SAM" id="Coils"/>
    </source>
</evidence>
<feature type="compositionally biased region" description="Acidic residues" evidence="2">
    <location>
        <begin position="45"/>
        <end position="76"/>
    </location>
</feature>
<feature type="region of interest" description="Disordered" evidence="2">
    <location>
        <begin position="480"/>
        <end position="513"/>
    </location>
</feature>
<accession>A0A9R1WFH5</accession>
<feature type="compositionally biased region" description="Low complexity" evidence="2">
    <location>
        <begin position="781"/>
        <end position="797"/>
    </location>
</feature>
<feature type="compositionally biased region" description="Low complexity" evidence="2">
    <location>
        <begin position="325"/>
        <end position="334"/>
    </location>
</feature>
<feature type="region of interest" description="Disordered" evidence="2">
    <location>
        <begin position="1007"/>
        <end position="1046"/>
    </location>
</feature>
<feature type="coiled-coil region" evidence="1">
    <location>
        <begin position="268"/>
        <end position="295"/>
    </location>
</feature>
<feature type="coiled-coil region" evidence="1">
    <location>
        <begin position="706"/>
        <end position="733"/>
    </location>
</feature>
<comment type="caution">
    <text evidence="3">The sequence shown here is derived from an EMBL/GenBank/DDBJ whole genome shotgun (WGS) entry which is preliminary data.</text>
</comment>
<protein>
    <submittedName>
        <fullName evidence="3">Uncharacterized protein</fullName>
    </submittedName>
</protein>
<dbReference type="EMBL" id="NBSK02000002">
    <property type="protein sequence ID" value="KAJ0222873.1"/>
    <property type="molecule type" value="Genomic_DNA"/>
</dbReference>
<proteinExistence type="predicted"/>
<organism evidence="3 4">
    <name type="scientific">Lactuca sativa</name>
    <name type="common">Garden lettuce</name>
    <dbReference type="NCBI Taxonomy" id="4236"/>
    <lineage>
        <taxon>Eukaryota</taxon>
        <taxon>Viridiplantae</taxon>
        <taxon>Streptophyta</taxon>
        <taxon>Embryophyta</taxon>
        <taxon>Tracheophyta</taxon>
        <taxon>Spermatophyta</taxon>
        <taxon>Magnoliopsida</taxon>
        <taxon>eudicotyledons</taxon>
        <taxon>Gunneridae</taxon>
        <taxon>Pentapetalae</taxon>
        <taxon>asterids</taxon>
        <taxon>campanulids</taxon>
        <taxon>Asterales</taxon>
        <taxon>Asteraceae</taxon>
        <taxon>Cichorioideae</taxon>
        <taxon>Cichorieae</taxon>
        <taxon>Lactucinae</taxon>
        <taxon>Lactuca</taxon>
    </lineage>
</organism>
<feature type="region of interest" description="Disordered" evidence="2">
    <location>
        <begin position="131"/>
        <end position="169"/>
    </location>
</feature>
<feature type="region of interest" description="Disordered" evidence="2">
    <location>
        <begin position="322"/>
        <end position="367"/>
    </location>
</feature>
<evidence type="ECO:0000256" key="2">
    <source>
        <dbReference type="SAM" id="MobiDB-lite"/>
    </source>
</evidence>
<feature type="region of interest" description="Disordered" evidence="2">
    <location>
        <begin position="29"/>
        <end position="76"/>
    </location>
</feature>
<dbReference type="AlphaFoldDB" id="A0A9R1WFH5"/>
<keyword evidence="1" id="KW-0175">Coiled coil</keyword>
<evidence type="ECO:0000313" key="3">
    <source>
        <dbReference type="EMBL" id="KAJ0222873.1"/>
    </source>
</evidence>
<keyword evidence="4" id="KW-1185">Reference proteome</keyword>
<feature type="compositionally biased region" description="Basic and acidic residues" evidence="2">
    <location>
        <begin position="142"/>
        <end position="159"/>
    </location>
</feature>
<gene>
    <name evidence="3" type="ORF">LSAT_V11C200062090</name>
</gene>
<feature type="region of interest" description="Disordered" evidence="2">
    <location>
        <begin position="757"/>
        <end position="807"/>
    </location>
</feature>
<feature type="compositionally biased region" description="Acidic residues" evidence="2">
    <location>
        <begin position="485"/>
        <end position="513"/>
    </location>
</feature>
<feature type="region of interest" description="Disordered" evidence="2">
    <location>
        <begin position="568"/>
        <end position="607"/>
    </location>
</feature>
<name>A0A9R1WFH5_LACSA</name>
<evidence type="ECO:0000313" key="4">
    <source>
        <dbReference type="Proteomes" id="UP000235145"/>
    </source>
</evidence>
<feature type="compositionally biased region" description="Low complexity" evidence="2">
    <location>
        <begin position="764"/>
        <end position="773"/>
    </location>
</feature>
<feature type="compositionally biased region" description="Low complexity" evidence="2">
    <location>
        <begin position="342"/>
        <end position="358"/>
    </location>
</feature>
<feature type="region of interest" description="Disordered" evidence="2">
    <location>
        <begin position="924"/>
        <end position="952"/>
    </location>
</feature>